<dbReference type="Proteomes" id="UP000243406">
    <property type="component" value="Unassembled WGS sequence"/>
</dbReference>
<proteinExistence type="predicted"/>
<feature type="transmembrane region" description="Helical" evidence="1">
    <location>
        <begin position="7"/>
        <end position="28"/>
    </location>
</feature>
<name>A0A1T5A672_9FIRM</name>
<accession>A0A1T5A672</accession>
<evidence type="ECO:0000313" key="2">
    <source>
        <dbReference type="EMBL" id="SKB30438.1"/>
    </source>
</evidence>
<keyword evidence="1" id="KW-0472">Membrane</keyword>
<evidence type="ECO:0000256" key="1">
    <source>
        <dbReference type="SAM" id="Phobius"/>
    </source>
</evidence>
<keyword evidence="1" id="KW-0812">Transmembrane</keyword>
<protein>
    <submittedName>
        <fullName evidence="2">Uncharacterized protein</fullName>
    </submittedName>
</protein>
<dbReference type="EMBL" id="FUYN01000001">
    <property type="protein sequence ID" value="SKB30438.1"/>
    <property type="molecule type" value="Genomic_DNA"/>
</dbReference>
<keyword evidence="3" id="KW-1185">Reference proteome</keyword>
<reference evidence="3" key="1">
    <citation type="submission" date="2017-02" db="EMBL/GenBank/DDBJ databases">
        <authorList>
            <person name="Varghese N."/>
            <person name="Submissions S."/>
        </authorList>
    </citation>
    <scope>NUCLEOTIDE SEQUENCE [LARGE SCALE GENOMIC DNA]</scope>
    <source>
        <strain evidence="3">ATCC 35199</strain>
    </source>
</reference>
<sequence>MSKRGKLITLILLVIAMIVISFLVLLGLPQKNIEEDYRLTNESISKQEEFELPNQKKLNLDDIDNETFERYIDEITNSFIHVESEIGTLESKSWYDEYMEMQVKSYYKEDNLYKIYAYDKSMNFEIYYWDNKVTFILAVPTEYKDQKNKNGEIIGYRMFFVENTMIASMDLDGNSVDPKSADFKTMEDFALRLSYYFTLINNKP</sequence>
<gene>
    <name evidence="2" type="ORF">SAMN02745120_0799</name>
</gene>
<organism evidence="2 3">
    <name type="scientific">Acetoanaerobium noterae</name>
    <dbReference type="NCBI Taxonomy" id="745369"/>
    <lineage>
        <taxon>Bacteria</taxon>
        <taxon>Bacillati</taxon>
        <taxon>Bacillota</taxon>
        <taxon>Clostridia</taxon>
        <taxon>Peptostreptococcales</taxon>
        <taxon>Filifactoraceae</taxon>
        <taxon>Acetoanaerobium</taxon>
    </lineage>
</organism>
<evidence type="ECO:0000313" key="3">
    <source>
        <dbReference type="Proteomes" id="UP000243406"/>
    </source>
</evidence>
<keyword evidence="1" id="KW-1133">Transmembrane helix</keyword>
<dbReference type="RefSeq" id="WP_079588741.1">
    <property type="nucleotide sequence ID" value="NZ_FUYN01000001.1"/>
</dbReference>
<dbReference type="AlphaFoldDB" id="A0A1T5A672"/>